<sequence>MSNSSNQQYFSSSKQKQNQGSRRSTTTSSALALLAFLFFLNVLQRSLDDNKQGPIVMTRTTIKHAIPRNDLTKNKQIKTTTRNNIYVTKYENIFNK</sequence>
<dbReference type="GeneID" id="112688835"/>
<dbReference type="RefSeq" id="XP_025418006.1">
    <property type="nucleotide sequence ID" value="XM_025562221.1"/>
</dbReference>
<protein>
    <submittedName>
        <fullName evidence="3">Uncharacterized protein LOC112688835</fullName>
    </submittedName>
</protein>
<keyword evidence="2" id="KW-1185">Reference proteome</keyword>
<gene>
    <name evidence="3" type="primary">LOC112688835</name>
</gene>
<dbReference type="Proteomes" id="UP000694846">
    <property type="component" value="Unplaced"/>
</dbReference>
<reference evidence="3" key="1">
    <citation type="submission" date="2025-08" db="UniProtKB">
        <authorList>
            <consortium name="RefSeq"/>
        </authorList>
    </citation>
    <scope>IDENTIFICATION</scope>
    <source>
        <tissue evidence="3">Whole body</tissue>
    </source>
</reference>
<organism evidence="2 3">
    <name type="scientific">Sipha flava</name>
    <name type="common">yellow sugarcane aphid</name>
    <dbReference type="NCBI Taxonomy" id="143950"/>
    <lineage>
        <taxon>Eukaryota</taxon>
        <taxon>Metazoa</taxon>
        <taxon>Ecdysozoa</taxon>
        <taxon>Arthropoda</taxon>
        <taxon>Hexapoda</taxon>
        <taxon>Insecta</taxon>
        <taxon>Pterygota</taxon>
        <taxon>Neoptera</taxon>
        <taxon>Paraneoptera</taxon>
        <taxon>Hemiptera</taxon>
        <taxon>Sternorrhyncha</taxon>
        <taxon>Aphidomorpha</taxon>
        <taxon>Aphidoidea</taxon>
        <taxon>Aphididae</taxon>
        <taxon>Sipha</taxon>
    </lineage>
</organism>
<name>A0A8B8G5Z4_9HEMI</name>
<feature type="region of interest" description="Disordered" evidence="1">
    <location>
        <begin position="1"/>
        <end position="24"/>
    </location>
</feature>
<dbReference type="OrthoDB" id="6609729at2759"/>
<evidence type="ECO:0000313" key="3">
    <source>
        <dbReference type="RefSeq" id="XP_025418006.1"/>
    </source>
</evidence>
<dbReference type="AlphaFoldDB" id="A0A8B8G5Z4"/>
<evidence type="ECO:0000256" key="1">
    <source>
        <dbReference type="SAM" id="MobiDB-lite"/>
    </source>
</evidence>
<evidence type="ECO:0000313" key="2">
    <source>
        <dbReference type="Proteomes" id="UP000694846"/>
    </source>
</evidence>
<accession>A0A8B8G5Z4</accession>
<proteinExistence type="predicted"/>